<dbReference type="EMBL" id="VSSQ01062933">
    <property type="protein sequence ID" value="MPN16035.1"/>
    <property type="molecule type" value="Genomic_DNA"/>
</dbReference>
<organism evidence="1">
    <name type="scientific">bioreactor metagenome</name>
    <dbReference type="NCBI Taxonomy" id="1076179"/>
    <lineage>
        <taxon>unclassified sequences</taxon>
        <taxon>metagenomes</taxon>
        <taxon>ecological metagenomes</taxon>
    </lineage>
</organism>
<dbReference type="AlphaFoldDB" id="A0A645FNN8"/>
<gene>
    <name evidence="1" type="ORF">SDC9_163373</name>
</gene>
<protein>
    <submittedName>
        <fullName evidence="1">Uncharacterized protein</fullName>
    </submittedName>
</protein>
<name>A0A645FNN8_9ZZZZ</name>
<reference evidence="1" key="1">
    <citation type="submission" date="2019-08" db="EMBL/GenBank/DDBJ databases">
        <authorList>
            <person name="Kucharzyk K."/>
            <person name="Murdoch R.W."/>
            <person name="Higgins S."/>
            <person name="Loffler F."/>
        </authorList>
    </citation>
    <scope>NUCLEOTIDE SEQUENCE</scope>
</reference>
<sequence length="49" mass="5639">MVLPQGLLCVERRVGDDLSDLFQTYVQLPVKQDLNQQIHLFLPIDSVSR</sequence>
<evidence type="ECO:0000313" key="1">
    <source>
        <dbReference type="EMBL" id="MPN16035.1"/>
    </source>
</evidence>
<proteinExistence type="predicted"/>
<accession>A0A645FNN8</accession>
<comment type="caution">
    <text evidence="1">The sequence shown here is derived from an EMBL/GenBank/DDBJ whole genome shotgun (WGS) entry which is preliminary data.</text>
</comment>